<dbReference type="EMBL" id="DF967972">
    <property type="protein sequence ID" value="GAP12592.1"/>
    <property type="molecule type" value="Genomic_DNA"/>
</dbReference>
<protein>
    <recommendedName>
        <fullName evidence="3">Roadblock/LAMTOR2 domain-containing protein</fullName>
    </recommendedName>
</protein>
<evidence type="ECO:0000313" key="2">
    <source>
        <dbReference type="Proteomes" id="UP000055060"/>
    </source>
</evidence>
<reference evidence="1" key="1">
    <citation type="submission" date="2015-07" db="EMBL/GenBank/DDBJ databases">
        <title>Draft Genome Sequences of Anaerolinea thermolimosa IMO-1, Bellilinea caldifistulae GOMI-1, Leptolinea tardivitalis YMTK-2, Levilinea saccharolytica KIBI-1,Longilinea arvoryzae KOME-1, Previously Described as Members of the Anaerolineaceae (Chloroflexi).</title>
        <authorList>
            <person name="Sekiguchi Y."/>
            <person name="Ohashi A."/>
            <person name="Matsuura N."/>
            <person name="Tourlousse M.D."/>
        </authorList>
    </citation>
    <scope>NUCLEOTIDE SEQUENCE [LARGE SCALE GENOMIC DNA]</scope>
    <source>
        <strain evidence="1">KOME-1</strain>
    </source>
</reference>
<dbReference type="Gene3D" id="3.30.450.30">
    <property type="entry name" value="Dynein light chain 2a, cytoplasmic"/>
    <property type="match status" value="1"/>
</dbReference>
<dbReference type="Proteomes" id="UP000055060">
    <property type="component" value="Unassembled WGS sequence"/>
</dbReference>
<dbReference type="SUPFAM" id="SSF103196">
    <property type="entry name" value="Roadblock/LC7 domain"/>
    <property type="match status" value="1"/>
</dbReference>
<evidence type="ECO:0008006" key="3">
    <source>
        <dbReference type="Google" id="ProtNLM"/>
    </source>
</evidence>
<proteinExistence type="predicted"/>
<dbReference type="AlphaFoldDB" id="A0A0S7BCT8"/>
<name>A0A0S7BCT8_9CHLR</name>
<organism evidence="1">
    <name type="scientific">Longilinea arvoryzae</name>
    <dbReference type="NCBI Taxonomy" id="360412"/>
    <lineage>
        <taxon>Bacteria</taxon>
        <taxon>Bacillati</taxon>
        <taxon>Chloroflexota</taxon>
        <taxon>Anaerolineae</taxon>
        <taxon>Anaerolineales</taxon>
        <taxon>Anaerolineaceae</taxon>
        <taxon>Longilinea</taxon>
    </lineage>
</organism>
<dbReference type="RefSeq" id="WP_075072003.1">
    <property type="nucleotide sequence ID" value="NZ_DF967972.1"/>
</dbReference>
<gene>
    <name evidence="1" type="ORF">LARV_00328</name>
</gene>
<dbReference type="STRING" id="360412.LARV_00328"/>
<evidence type="ECO:0000313" key="1">
    <source>
        <dbReference type="EMBL" id="GAP12592.1"/>
    </source>
</evidence>
<accession>A0A0S7BCT8</accession>
<keyword evidence="2" id="KW-1185">Reference proteome</keyword>
<sequence length="123" mass="13314">MNSTEISRILVDAKEKGKFLASVLTDREGFPIASASNTQLNSEIHAALVGIIQRVTNRATEQLGISAATEFSLSDANGNLFICRPFSANGIDLVLAFLIPGKDTAYRRVMAQTITAIQKVFEI</sequence>